<evidence type="ECO:0000256" key="4">
    <source>
        <dbReference type="PROSITE-ProRule" id="PRU00289"/>
    </source>
</evidence>
<evidence type="ECO:0000256" key="3">
    <source>
        <dbReference type="ARBA" id="ARBA00022840"/>
    </source>
</evidence>
<feature type="transmembrane region" description="Helical" evidence="5">
    <location>
        <begin position="262"/>
        <end position="284"/>
    </location>
</feature>
<evidence type="ECO:0000259" key="6">
    <source>
        <dbReference type="PROSITE" id="PS50006"/>
    </source>
</evidence>
<dbReference type="InterPro" id="IPR000253">
    <property type="entry name" value="FHA_dom"/>
</dbReference>
<dbReference type="PROSITE" id="PS50901">
    <property type="entry name" value="FTSK"/>
    <property type="match status" value="2"/>
</dbReference>
<dbReference type="NCBIfam" id="TIGR03928">
    <property type="entry name" value="T7_EssCb_Firm"/>
    <property type="match status" value="1"/>
</dbReference>
<feature type="binding site" evidence="4">
    <location>
        <begin position="711"/>
        <end position="718"/>
    </location>
    <ligand>
        <name>ATP</name>
        <dbReference type="ChEBI" id="CHEBI:30616"/>
    </ligand>
</feature>
<evidence type="ECO:0000256" key="5">
    <source>
        <dbReference type="SAM" id="Phobius"/>
    </source>
</evidence>
<dbReference type="InterPro" id="IPR027417">
    <property type="entry name" value="P-loop_NTPase"/>
</dbReference>
<dbReference type="RefSeq" id="WP_378050529.1">
    <property type="nucleotide sequence ID" value="NZ_JBHMDN010000028.1"/>
</dbReference>
<keyword evidence="5" id="KW-0472">Membrane</keyword>
<gene>
    <name evidence="8" type="primary">essC</name>
    <name evidence="8" type="ORF">ACFQMJ_01765</name>
</gene>
<dbReference type="Pfam" id="PF00498">
    <property type="entry name" value="FHA"/>
    <property type="match status" value="1"/>
</dbReference>
<keyword evidence="5" id="KW-0812">Transmembrane</keyword>
<keyword evidence="5" id="KW-1133">Transmembrane helix</keyword>
<dbReference type="CDD" id="cd00060">
    <property type="entry name" value="FHA"/>
    <property type="match status" value="1"/>
</dbReference>
<evidence type="ECO:0000256" key="2">
    <source>
        <dbReference type="ARBA" id="ARBA00022741"/>
    </source>
</evidence>
<sequence>MQLSLLKDNELFSCVLPEKKKGQYWISHVNDQGMEEELIGVEGIDGEWILKSNKKAYVQGADHRRIKELKLGAPNFYGLFLNKTHQAAWLYSEPVTEDRKTFRKLALPVQGKLTIGRSEHCDIYFANPHVSSTHAELIVTRTEISIRDLGSSNGTFVNGKRIQQVVLYPGDIVYLIGLKLLIGNGFIAVNNPDGLVSADRTVLVPYEKQTVLPGDDDDYDTDEEIAVGHSFYRSPRFKRDIMQVEFKIDPPPARANPQQTPMMLMLGPSMTMGMSAAFMGIFTLQNALGSGGSVRTALPTLVMSSSMLIGTILWPILTRRHETKKAKRREELRQDKYIAYLHEVGREIDSEGERQSRILRENHVTIDDCVSRIRLRQRNLWERTNSQNDFLKVRLGIGQLPLAAEVKYPEKRFVLDDDNLQDELYKLAEKPKILDQVPITLSLTEDWFSGFIGSRSSVADLVKGVVWQLAALHSYDELKLVFLYDNSEREVWEFVRWLPHVWNHEQGIRFIATNPNEAKELSSVLEKEIARREGLNEEELQNTSPYYLIFSMNKSLAAKADIFHSLYKRKQNIGVSVIHLYDELKHLPKECSMVVEFGGSASKIFDKDDISGEQIAFQPDFYLKQDEHELAVKLANTHLGSAASTYILPTTLTFLEMFGVGKIEHLNALQRWKENDPTQSLETPIGVDTTGELFKLDLHEKFHGPHGLIAGMTGSGKSEFIMTLILSLAVNYHPDEVAFILIDYKGGGMANAFENLPHLAGTITNLDGAAVKRSLISIQSELKRRQSIFGETSKLVGISNIDIYKYQRLYREGRVREPLQHLYMISDEFAELKTQQPEFMEQLVSAARIGRSLGVHLILATQKPSGVVDDQIWSNSKFRICLKVQEKADSMDVIKRPDAAELSVTGRYFVQVGFNELFDMGQSAWAGAPYYPADRLERQRDDSVSVIDNLGRVTKQVRIDKRRSANANPPKQIDEINKYLAAIAAEERIRVKPLWLEPIPSLIVVDELKSKYQVPAPSAFSLNPVIGEVDDPANQRQFVMTFPLIREGNAIVYGSAGNGKTTFLTTLIYSFIETYTPSEVQFYLLDFGSETLRAFARAPHVGDVLLSHEAEKINNLFKMLYREIERRKKLLADYGGDLQSYLKATGEQLPAIVNVIHNYAAFAETYDDKEEAISFLTREGLKYGIYFILTAANTGAVRYRIMQNFKQLYVLQLNDPTDYSGVLGNVDGIYPSKSKGRGIFKTDRVYEFQVAHVHRDTEQIFDYLRRYSDERARSWTGVTASRIPILPERIDLDYLADELKYGRQSGVPIGVEKHSLALHYYGVEQSYIHLVLSQSNDKADFMQGLAEVLAAQATTKVLVLDPSEHFIRQENREYELETTSPRLEERVNELFQMLVSRNNSYKDAKERGEALPSFEAVTCLIHSLSGLMSGISEDAKDKLRVLLEKGETAYQVSFVISDTVSNLSSMSYENWFKAKVSLSDGIWLGNGIADQYQLKLAKLTNDLYQDIGDGFGYRILKGKTTLIKLLTSMTMESEAMAVG</sequence>
<feature type="domain" description="FtsK" evidence="7">
    <location>
        <begin position="1035"/>
        <end position="1220"/>
    </location>
</feature>
<dbReference type="Pfam" id="PF01580">
    <property type="entry name" value="FtsK_SpoIIIE"/>
    <property type="match status" value="2"/>
</dbReference>
<dbReference type="PANTHER" id="PTHR22683:SF1">
    <property type="entry name" value="TYPE VII SECRETION SYSTEM PROTEIN ESSC"/>
    <property type="match status" value="1"/>
</dbReference>
<protein>
    <submittedName>
        <fullName evidence="8">Type VII secretion protein EssC</fullName>
    </submittedName>
</protein>
<dbReference type="Gene3D" id="3.40.50.300">
    <property type="entry name" value="P-loop containing nucleotide triphosphate hydrolases"/>
    <property type="match status" value="2"/>
</dbReference>
<dbReference type="InterPro" id="IPR050206">
    <property type="entry name" value="FtsK/SpoIIIE/SftA"/>
</dbReference>
<evidence type="ECO:0000259" key="7">
    <source>
        <dbReference type="PROSITE" id="PS50901"/>
    </source>
</evidence>
<dbReference type="InterPro" id="IPR008984">
    <property type="entry name" value="SMAD_FHA_dom_sf"/>
</dbReference>
<comment type="caution">
    <text evidence="8">The sequence shown here is derived from an EMBL/GenBank/DDBJ whole genome shotgun (WGS) entry which is preliminary data.</text>
</comment>
<evidence type="ECO:0000313" key="8">
    <source>
        <dbReference type="EMBL" id="MFC7147248.1"/>
    </source>
</evidence>
<dbReference type="SUPFAM" id="SSF52540">
    <property type="entry name" value="P-loop containing nucleoside triphosphate hydrolases"/>
    <property type="match status" value="2"/>
</dbReference>
<feature type="domain" description="FtsK" evidence="7">
    <location>
        <begin position="691"/>
        <end position="891"/>
    </location>
</feature>
<organism evidence="8 9">
    <name type="scientific">Cohnella cellulosilytica</name>
    <dbReference type="NCBI Taxonomy" id="986710"/>
    <lineage>
        <taxon>Bacteria</taxon>
        <taxon>Bacillati</taxon>
        <taxon>Bacillota</taxon>
        <taxon>Bacilli</taxon>
        <taxon>Bacillales</taxon>
        <taxon>Paenibacillaceae</taxon>
        <taxon>Cohnella</taxon>
    </lineage>
</organism>
<dbReference type="InterPro" id="IPR023839">
    <property type="entry name" value="Firmicutes_EssC_C"/>
</dbReference>
<dbReference type="InterPro" id="IPR002543">
    <property type="entry name" value="FtsK_dom"/>
</dbReference>
<proteinExistence type="predicted"/>
<dbReference type="SUPFAM" id="SSF49879">
    <property type="entry name" value="SMAD/FHA domain"/>
    <property type="match status" value="1"/>
</dbReference>
<dbReference type="Proteomes" id="UP001596378">
    <property type="component" value="Unassembled WGS sequence"/>
</dbReference>
<dbReference type="PROSITE" id="PS50006">
    <property type="entry name" value="FHA_DOMAIN"/>
    <property type="match status" value="1"/>
</dbReference>
<feature type="binding site" evidence="4">
    <location>
        <begin position="1054"/>
        <end position="1061"/>
    </location>
    <ligand>
        <name>ATP</name>
        <dbReference type="ChEBI" id="CHEBI:30616"/>
    </ligand>
</feature>
<accession>A0ABW2F2F0</accession>
<keyword evidence="3 4" id="KW-0067">ATP-binding</keyword>
<dbReference type="Gene3D" id="2.60.200.20">
    <property type="match status" value="1"/>
</dbReference>
<reference evidence="9" key="1">
    <citation type="journal article" date="2019" name="Int. J. Syst. Evol. Microbiol.">
        <title>The Global Catalogue of Microorganisms (GCM) 10K type strain sequencing project: providing services to taxonomists for standard genome sequencing and annotation.</title>
        <authorList>
            <consortium name="The Broad Institute Genomics Platform"/>
            <consortium name="The Broad Institute Genome Sequencing Center for Infectious Disease"/>
            <person name="Wu L."/>
            <person name="Ma J."/>
        </authorList>
    </citation>
    <scope>NUCLEOTIDE SEQUENCE [LARGE SCALE GENOMIC DNA]</scope>
    <source>
        <strain evidence="9">KCTC 12907</strain>
    </source>
</reference>
<dbReference type="SMART" id="SM00240">
    <property type="entry name" value="FHA"/>
    <property type="match status" value="1"/>
</dbReference>
<keyword evidence="9" id="KW-1185">Reference proteome</keyword>
<evidence type="ECO:0000256" key="1">
    <source>
        <dbReference type="ARBA" id="ARBA00022737"/>
    </source>
</evidence>
<dbReference type="PANTHER" id="PTHR22683">
    <property type="entry name" value="SPORULATION PROTEIN RELATED"/>
    <property type="match status" value="1"/>
</dbReference>
<keyword evidence="1" id="KW-0677">Repeat</keyword>
<feature type="transmembrane region" description="Helical" evidence="5">
    <location>
        <begin position="296"/>
        <end position="317"/>
    </location>
</feature>
<evidence type="ECO:0000313" key="9">
    <source>
        <dbReference type="Proteomes" id="UP001596378"/>
    </source>
</evidence>
<name>A0ABW2F2F0_9BACL</name>
<keyword evidence="2 4" id="KW-0547">Nucleotide-binding</keyword>
<feature type="domain" description="FHA" evidence="6">
    <location>
        <begin position="113"/>
        <end position="162"/>
    </location>
</feature>
<dbReference type="EMBL" id="JBHTAI010000001">
    <property type="protein sequence ID" value="MFC7147248.1"/>
    <property type="molecule type" value="Genomic_DNA"/>
</dbReference>